<protein>
    <submittedName>
        <fullName evidence="2 4">Uncharacterized protein</fullName>
    </submittedName>
</protein>
<evidence type="ECO:0000313" key="2">
    <source>
        <dbReference type="EMBL" id="VDM47206.1"/>
    </source>
</evidence>
<evidence type="ECO:0000313" key="3">
    <source>
        <dbReference type="Proteomes" id="UP000050794"/>
    </source>
</evidence>
<keyword evidence="3" id="KW-1185">Reference proteome</keyword>
<dbReference type="EMBL" id="UYWY01023168">
    <property type="protein sequence ID" value="VDM47206.1"/>
    <property type="molecule type" value="Genomic_DNA"/>
</dbReference>
<feature type="compositionally biased region" description="Polar residues" evidence="1">
    <location>
        <begin position="83"/>
        <end position="96"/>
    </location>
</feature>
<feature type="region of interest" description="Disordered" evidence="1">
    <location>
        <begin position="31"/>
        <end position="96"/>
    </location>
</feature>
<proteinExistence type="predicted"/>
<evidence type="ECO:0000313" key="4">
    <source>
        <dbReference type="WBParaSite" id="TCNE_0001588601-mRNA-1"/>
    </source>
</evidence>
<dbReference type="WBParaSite" id="TCNE_0001588601-mRNA-1">
    <property type="protein sequence ID" value="TCNE_0001588601-mRNA-1"/>
    <property type="gene ID" value="TCNE_0001588601"/>
</dbReference>
<sequence length="96" mass="10495">MVIFIGECLEEIASDTGGSFRIVGGSLGRSNTLLSPSFDRHRRGSVRSAEAAPLTTPTDDRRRRNRNLRRHGTEPAMRRGSSVCLSGNNTRPNVAN</sequence>
<reference evidence="2 3" key="2">
    <citation type="submission" date="2018-11" db="EMBL/GenBank/DDBJ databases">
        <authorList>
            <consortium name="Pathogen Informatics"/>
        </authorList>
    </citation>
    <scope>NUCLEOTIDE SEQUENCE [LARGE SCALE GENOMIC DNA]</scope>
</reference>
<gene>
    <name evidence="2" type="ORF">TCNE_LOCUS15885</name>
</gene>
<organism evidence="3 4">
    <name type="scientific">Toxocara canis</name>
    <name type="common">Canine roundworm</name>
    <dbReference type="NCBI Taxonomy" id="6265"/>
    <lineage>
        <taxon>Eukaryota</taxon>
        <taxon>Metazoa</taxon>
        <taxon>Ecdysozoa</taxon>
        <taxon>Nematoda</taxon>
        <taxon>Chromadorea</taxon>
        <taxon>Rhabditida</taxon>
        <taxon>Spirurina</taxon>
        <taxon>Ascaridomorpha</taxon>
        <taxon>Ascaridoidea</taxon>
        <taxon>Toxocaridae</taxon>
        <taxon>Toxocara</taxon>
    </lineage>
</organism>
<accession>A0A183V565</accession>
<dbReference type="AlphaFoldDB" id="A0A183V565"/>
<dbReference type="Proteomes" id="UP000050794">
    <property type="component" value="Unassembled WGS sequence"/>
</dbReference>
<evidence type="ECO:0000256" key="1">
    <source>
        <dbReference type="SAM" id="MobiDB-lite"/>
    </source>
</evidence>
<name>A0A183V565_TOXCA</name>
<reference evidence="4" key="1">
    <citation type="submission" date="2016-06" db="UniProtKB">
        <authorList>
            <consortium name="WormBaseParasite"/>
        </authorList>
    </citation>
    <scope>IDENTIFICATION</scope>
</reference>